<name>A0ABD3PLL3_9STRA</name>
<accession>A0ABD3PLL3</accession>
<dbReference type="Proteomes" id="UP001516023">
    <property type="component" value="Unassembled WGS sequence"/>
</dbReference>
<evidence type="ECO:0000313" key="1">
    <source>
        <dbReference type="EMBL" id="KAL3788524.1"/>
    </source>
</evidence>
<dbReference type="EMBL" id="JABMIG020000155">
    <property type="protein sequence ID" value="KAL3788524.1"/>
    <property type="molecule type" value="Genomic_DNA"/>
</dbReference>
<dbReference type="InterPro" id="IPR053159">
    <property type="entry name" value="Hybrid_Histidine_Kinase"/>
</dbReference>
<keyword evidence="2" id="KW-1185">Reference proteome</keyword>
<dbReference type="AlphaFoldDB" id="A0ABD3PLL3"/>
<dbReference type="PANTHER" id="PTHR43642">
    <property type="entry name" value="HYBRID SIGNAL TRANSDUCTION HISTIDINE KINASE G"/>
    <property type="match status" value="1"/>
</dbReference>
<comment type="caution">
    <text evidence="1">The sequence shown here is derived from an EMBL/GenBank/DDBJ whole genome shotgun (WGS) entry which is preliminary data.</text>
</comment>
<organism evidence="1 2">
    <name type="scientific">Cyclotella cryptica</name>
    <dbReference type="NCBI Taxonomy" id="29204"/>
    <lineage>
        <taxon>Eukaryota</taxon>
        <taxon>Sar</taxon>
        <taxon>Stramenopiles</taxon>
        <taxon>Ochrophyta</taxon>
        <taxon>Bacillariophyta</taxon>
        <taxon>Coscinodiscophyceae</taxon>
        <taxon>Thalassiosirophycidae</taxon>
        <taxon>Stephanodiscales</taxon>
        <taxon>Stephanodiscaceae</taxon>
        <taxon>Cyclotella</taxon>
    </lineage>
</organism>
<proteinExistence type="predicted"/>
<evidence type="ECO:0000313" key="2">
    <source>
        <dbReference type="Proteomes" id="UP001516023"/>
    </source>
</evidence>
<sequence length="710" mass="81285">MRDITESFSTLVHVISSLGRPLLIIFDDLQWAVDLITYLMVDRIPDQFVEIAPITQVLFVGLYRSDEVNDNQILSTRYFPAFNSVTTMDVHSILLPELTRRACNSLITNALRLPSRLMRSLADIVHGKTSGNVFCINVRWVWRLDTVKVAPITEDIAQLMTRNLQILPETTMYALQLLSCLGSNADESICMLLKDHIDIFNELEISIERNIIEKEGQVYKFTHDILEQSVYDMMSTQEQNNKHLFIGLELLKDSNKMLGSQFRPVMLIAIDQINRAKVLRNTQLSSSCSAEISMSMSDFLPALSYAEHGISFLDDHLWDHYKLALRLYEMSCNACFKSYQIDEMQRFLDEIFDHAKYLLDKLLLIEALVLMGQDGSATDHAFSLLEELGDLSPEKIPPHLILNEVLAARKALSSYTDHDIKNAPRVSDWSLIARIRVLGSLMPFLFAEQPQYIPYIACRIINLSIQHGCGVTEIEFMMICDYIFFNTGFSSDSSFGLISQNPKAKVRFLYFLVFFRKPLQAVVDLHKNNYRSALMVGDAFSACVSIGHYTRLRTMCGHYLPDLEKECKTFSTHMTQLTYPSACLTYLGISDAIHKLSGSPMTPFSLMPGLKIRNKEDYIQQLEAEGISHTLQAGYFSALFVSFWHTKYVDAANWAKKYRCWNQNRFLDVYHSFYEGLSSFQLACNCSHDNISLEAGRCAITLFKKWNFFF</sequence>
<evidence type="ECO:0008006" key="3">
    <source>
        <dbReference type="Google" id="ProtNLM"/>
    </source>
</evidence>
<dbReference type="PANTHER" id="PTHR43642:SF1">
    <property type="entry name" value="HYBRID SIGNAL TRANSDUCTION HISTIDINE KINASE G"/>
    <property type="match status" value="1"/>
</dbReference>
<gene>
    <name evidence="1" type="ORF">HJC23_006562</name>
</gene>
<protein>
    <recommendedName>
        <fullName evidence="3">Orc1-like AAA ATPase domain-containing protein</fullName>
    </recommendedName>
</protein>
<reference evidence="1 2" key="1">
    <citation type="journal article" date="2020" name="G3 (Bethesda)">
        <title>Improved Reference Genome for Cyclotella cryptica CCMP332, a Model for Cell Wall Morphogenesis, Salinity Adaptation, and Lipid Production in Diatoms (Bacillariophyta).</title>
        <authorList>
            <person name="Roberts W.R."/>
            <person name="Downey K.M."/>
            <person name="Ruck E.C."/>
            <person name="Traller J.C."/>
            <person name="Alverson A.J."/>
        </authorList>
    </citation>
    <scope>NUCLEOTIDE SEQUENCE [LARGE SCALE GENOMIC DNA]</scope>
    <source>
        <strain evidence="1 2">CCMP332</strain>
    </source>
</reference>